<feature type="transmembrane region" description="Helical" evidence="5">
    <location>
        <begin position="382"/>
        <end position="401"/>
    </location>
</feature>
<dbReference type="InterPro" id="IPR036259">
    <property type="entry name" value="MFS_trans_sf"/>
</dbReference>
<dbReference type="InterPro" id="IPR020846">
    <property type="entry name" value="MFS_dom"/>
</dbReference>
<feature type="transmembrane region" description="Helical" evidence="5">
    <location>
        <begin position="220"/>
        <end position="238"/>
    </location>
</feature>
<reference evidence="7" key="1">
    <citation type="journal article" date="2014" name="Int. J. Syst. Evol. Microbiol.">
        <title>Complete genome sequence of Corynebacterium casei LMG S-19264T (=DSM 44701T), isolated from a smear-ripened cheese.</title>
        <authorList>
            <consortium name="US DOE Joint Genome Institute (JGI-PGF)"/>
            <person name="Walter F."/>
            <person name="Albersmeier A."/>
            <person name="Kalinowski J."/>
            <person name="Ruckert C."/>
        </authorList>
    </citation>
    <scope>NUCLEOTIDE SEQUENCE</scope>
    <source>
        <strain evidence="7">CGMCC 1.15447</strain>
    </source>
</reference>
<dbReference type="GO" id="GO:0016020">
    <property type="term" value="C:membrane"/>
    <property type="evidence" value="ECO:0007669"/>
    <property type="project" value="UniProtKB-SubCell"/>
</dbReference>
<dbReference type="InterPro" id="IPR050382">
    <property type="entry name" value="MFS_Na/Anion_cotransporter"/>
</dbReference>
<keyword evidence="2 5" id="KW-0812">Transmembrane</keyword>
<sequence>MKKRHGVLGLLCCVSVITFVDRLAIPVAATGIRADLHLSPQQWGWVLSAYVLANAVFEIPSGAFGDRRGQRLELTRISVWWSAFTALTGWCRSFWQIVSSRFLFGMGAAGAYPNAAGVISRWFPKREHAQAQGFVWAASRLGGALAPLLLVPFAARFGWRAIFWMLGAVGIVWALVWRSWFRDAPEEMEGISVDELMEIGSFEREERSVPWARLVRLPHLWLIVAAYFCYAFGSWFYFGWFTTWLVRGAGFSVAQMGVFASFPFVMGVVGNLVGGVLGERMVERFGRKTSYRWIASVALVVTAGILLAMSLVRSHAAIVALATVGFGVMDLMLPAAWAMCMSLGGQFGGTATGMMNTAGNLGGWVCTVAFGYLVGISGDYNLPVRVIAAMVLVAALLFALVDCTRGLQDDLRVSRVA</sequence>
<dbReference type="EMBL" id="BMJB01000001">
    <property type="protein sequence ID" value="GGA55424.1"/>
    <property type="molecule type" value="Genomic_DNA"/>
</dbReference>
<name>A0A916VZN3_9BACT</name>
<feature type="transmembrane region" description="Helical" evidence="5">
    <location>
        <begin position="358"/>
        <end position="376"/>
    </location>
</feature>
<reference evidence="7" key="2">
    <citation type="submission" date="2020-09" db="EMBL/GenBank/DDBJ databases">
        <authorList>
            <person name="Sun Q."/>
            <person name="Zhou Y."/>
        </authorList>
    </citation>
    <scope>NUCLEOTIDE SEQUENCE</scope>
    <source>
        <strain evidence="7">CGMCC 1.15447</strain>
    </source>
</reference>
<dbReference type="PANTHER" id="PTHR11662:SF399">
    <property type="entry name" value="FI19708P1-RELATED"/>
    <property type="match status" value="1"/>
</dbReference>
<comment type="caution">
    <text evidence="7">The sequence shown here is derived from an EMBL/GenBank/DDBJ whole genome shotgun (WGS) entry which is preliminary data.</text>
</comment>
<organism evidence="7 8">
    <name type="scientific">Edaphobacter acidisoli</name>
    <dbReference type="NCBI Taxonomy" id="2040573"/>
    <lineage>
        <taxon>Bacteria</taxon>
        <taxon>Pseudomonadati</taxon>
        <taxon>Acidobacteriota</taxon>
        <taxon>Terriglobia</taxon>
        <taxon>Terriglobales</taxon>
        <taxon>Acidobacteriaceae</taxon>
        <taxon>Edaphobacter</taxon>
    </lineage>
</organism>
<gene>
    <name evidence="7" type="ORF">GCM10011507_03360</name>
</gene>
<keyword evidence="3 5" id="KW-1133">Transmembrane helix</keyword>
<evidence type="ECO:0000259" key="6">
    <source>
        <dbReference type="PROSITE" id="PS50850"/>
    </source>
</evidence>
<evidence type="ECO:0000256" key="5">
    <source>
        <dbReference type="SAM" id="Phobius"/>
    </source>
</evidence>
<protein>
    <submittedName>
        <fullName evidence="7">Glucarate transporter</fullName>
    </submittedName>
</protein>
<feature type="transmembrane region" description="Helical" evidence="5">
    <location>
        <begin position="290"/>
        <end position="311"/>
    </location>
</feature>
<evidence type="ECO:0000256" key="1">
    <source>
        <dbReference type="ARBA" id="ARBA00004141"/>
    </source>
</evidence>
<accession>A0A916VZN3</accession>
<evidence type="ECO:0000256" key="2">
    <source>
        <dbReference type="ARBA" id="ARBA00022692"/>
    </source>
</evidence>
<proteinExistence type="predicted"/>
<evidence type="ECO:0000256" key="4">
    <source>
        <dbReference type="ARBA" id="ARBA00023136"/>
    </source>
</evidence>
<dbReference type="Gene3D" id="1.20.1250.20">
    <property type="entry name" value="MFS general substrate transporter like domains"/>
    <property type="match status" value="2"/>
</dbReference>
<evidence type="ECO:0000256" key="3">
    <source>
        <dbReference type="ARBA" id="ARBA00022989"/>
    </source>
</evidence>
<dbReference type="SUPFAM" id="SSF103473">
    <property type="entry name" value="MFS general substrate transporter"/>
    <property type="match status" value="1"/>
</dbReference>
<keyword evidence="8" id="KW-1185">Reference proteome</keyword>
<feature type="transmembrane region" description="Helical" evidence="5">
    <location>
        <begin position="161"/>
        <end position="181"/>
    </location>
</feature>
<feature type="transmembrane region" description="Helical" evidence="5">
    <location>
        <begin position="317"/>
        <end position="337"/>
    </location>
</feature>
<feature type="transmembrane region" description="Helical" evidence="5">
    <location>
        <begin position="101"/>
        <end position="122"/>
    </location>
</feature>
<dbReference type="InterPro" id="IPR011701">
    <property type="entry name" value="MFS"/>
</dbReference>
<comment type="subcellular location">
    <subcellularLocation>
        <location evidence="1">Membrane</location>
        <topology evidence="1">Multi-pass membrane protein</topology>
    </subcellularLocation>
</comment>
<dbReference type="PROSITE" id="PS50850">
    <property type="entry name" value="MFS"/>
    <property type="match status" value="1"/>
</dbReference>
<feature type="transmembrane region" description="Helical" evidence="5">
    <location>
        <begin position="134"/>
        <end position="155"/>
    </location>
</feature>
<dbReference type="Proteomes" id="UP000648801">
    <property type="component" value="Unassembled WGS sequence"/>
</dbReference>
<feature type="transmembrane region" description="Helical" evidence="5">
    <location>
        <begin position="45"/>
        <end position="65"/>
    </location>
</feature>
<dbReference type="RefSeq" id="WP_188757615.1">
    <property type="nucleotide sequence ID" value="NZ_BMJB01000001.1"/>
</dbReference>
<dbReference type="GO" id="GO:0022857">
    <property type="term" value="F:transmembrane transporter activity"/>
    <property type="evidence" value="ECO:0007669"/>
    <property type="project" value="InterPro"/>
</dbReference>
<evidence type="ECO:0000313" key="7">
    <source>
        <dbReference type="EMBL" id="GGA55424.1"/>
    </source>
</evidence>
<keyword evidence="4 5" id="KW-0472">Membrane</keyword>
<feature type="transmembrane region" description="Helical" evidence="5">
    <location>
        <begin position="258"/>
        <end position="278"/>
    </location>
</feature>
<dbReference type="AlphaFoldDB" id="A0A916VZN3"/>
<dbReference type="PANTHER" id="PTHR11662">
    <property type="entry name" value="SOLUTE CARRIER FAMILY 17"/>
    <property type="match status" value="1"/>
</dbReference>
<dbReference type="Pfam" id="PF07690">
    <property type="entry name" value="MFS_1"/>
    <property type="match status" value="1"/>
</dbReference>
<feature type="transmembrane region" description="Helical" evidence="5">
    <location>
        <begin position="77"/>
        <end position="95"/>
    </location>
</feature>
<evidence type="ECO:0000313" key="8">
    <source>
        <dbReference type="Proteomes" id="UP000648801"/>
    </source>
</evidence>
<feature type="domain" description="Major facilitator superfamily (MFS) profile" evidence="6">
    <location>
        <begin position="7"/>
        <end position="406"/>
    </location>
</feature>